<feature type="transmembrane region" description="Helical" evidence="8">
    <location>
        <begin position="266"/>
        <end position="288"/>
    </location>
</feature>
<dbReference type="OrthoDB" id="446368at2759"/>
<feature type="transmembrane region" description="Helical" evidence="8">
    <location>
        <begin position="163"/>
        <end position="181"/>
    </location>
</feature>
<dbReference type="STRING" id="103827.A0A0N5CZW4"/>
<evidence type="ECO:0000256" key="1">
    <source>
        <dbReference type="ARBA" id="ARBA00004141"/>
    </source>
</evidence>
<reference evidence="12" key="1">
    <citation type="submission" date="2017-02" db="UniProtKB">
        <authorList>
            <consortium name="WormBaseParasite"/>
        </authorList>
    </citation>
    <scope>IDENTIFICATION</scope>
</reference>
<dbReference type="InterPro" id="IPR050930">
    <property type="entry name" value="MFS_Vesicular_Transporter"/>
</dbReference>
<keyword evidence="7 8" id="KW-0472">Membrane</keyword>
<feature type="transmembrane region" description="Helical" evidence="8">
    <location>
        <begin position="124"/>
        <end position="143"/>
    </location>
</feature>
<protein>
    <submittedName>
        <fullName evidence="12">MFS domain-containing protein</fullName>
    </submittedName>
</protein>
<dbReference type="PROSITE" id="PS50850">
    <property type="entry name" value="MFS"/>
    <property type="match status" value="1"/>
</dbReference>
<dbReference type="SUPFAM" id="SSF103473">
    <property type="entry name" value="MFS general substrate transporter"/>
    <property type="match status" value="1"/>
</dbReference>
<dbReference type="PRINTS" id="PR01035">
    <property type="entry name" value="TCRTETA"/>
</dbReference>
<evidence type="ECO:0000313" key="11">
    <source>
        <dbReference type="Proteomes" id="UP000276776"/>
    </source>
</evidence>
<evidence type="ECO:0000256" key="8">
    <source>
        <dbReference type="SAM" id="Phobius"/>
    </source>
</evidence>
<feature type="transmembrane region" description="Helical" evidence="8">
    <location>
        <begin position="294"/>
        <end position="313"/>
    </location>
</feature>
<evidence type="ECO:0000256" key="3">
    <source>
        <dbReference type="ARBA" id="ARBA00022448"/>
    </source>
</evidence>
<dbReference type="OMA" id="FMPIAGQ"/>
<reference evidence="10 11" key="2">
    <citation type="submission" date="2018-11" db="EMBL/GenBank/DDBJ databases">
        <authorList>
            <consortium name="Pathogen Informatics"/>
        </authorList>
    </citation>
    <scope>NUCLEOTIDE SEQUENCE [LARGE SCALE GENOMIC DNA]</scope>
</reference>
<comment type="similarity">
    <text evidence="2">Belongs to the major facilitator superfamily. Vesicular transporter family.</text>
</comment>
<evidence type="ECO:0000313" key="10">
    <source>
        <dbReference type="EMBL" id="VDN03359.1"/>
    </source>
</evidence>
<feature type="domain" description="Major facilitator superfamily (MFS) profile" evidence="9">
    <location>
        <begin position="200"/>
        <end position="390"/>
    </location>
</feature>
<feature type="transmembrane region" description="Helical" evidence="8">
    <location>
        <begin position="235"/>
        <end position="254"/>
    </location>
</feature>
<evidence type="ECO:0000256" key="6">
    <source>
        <dbReference type="ARBA" id="ARBA00022989"/>
    </source>
</evidence>
<dbReference type="Proteomes" id="UP000276776">
    <property type="component" value="Unassembled WGS sequence"/>
</dbReference>
<dbReference type="PANTHER" id="PTHR23506">
    <property type="entry name" value="GH10249P"/>
    <property type="match status" value="1"/>
</dbReference>
<accession>A0A0N5CZW4</accession>
<proteinExistence type="inferred from homology"/>
<evidence type="ECO:0000256" key="5">
    <source>
        <dbReference type="ARBA" id="ARBA00022775"/>
    </source>
</evidence>
<evidence type="ECO:0000259" key="9">
    <source>
        <dbReference type="PROSITE" id="PS50850"/>
    </source>
</evidence>
<dbReference type="AlphaFoldDB" id="A0A0N5CZW4"/>
<evidence type="ECO:0000256" key="7">
    <source>
        <dbReference type="ARBA" id="ARBA00023136"/>
    </source>
</evidence>
<dbReference type="GO" id="GO:0016020">
    <property type="term" value="C:membrane"/>
    <property type="evidence" value="ECO:0007669"/>
    <property type="project" value="UniProtKB-SubCell"/>
</dbReference>
<keyword evidence="11" id="KW-1185">Reference proteome</keyword>
<sequence length="390" mass="41932">MAICMLSAANLGSTTVYSCIAPFYPNAAKVKGLGSFETGIVFGIFELIMFFAAPLFGKYVILGHKRMFVFGIAVTGTTAMLFGFLNYIESSSLFFWCSVTIRIAEAVGDAAFVTSSFAIAAKRFPGRVATIIGILETFAGLGYTAGPPLGGMLYEIGGFQLPFLVLGLVLLFISLLAYFLIEKIDAMNGKDMLGMLKIPVFWIMIYAVFLCAISLSFLDPTLAHHLESFKLSTTVVGLMFLLCGGIYTITAMFWGVIVDKFSCHRAILFFGATAVVLSMVMIGPLPLLKVEKNLAWIAIALGVLGVAASAIYIPTFQACIDAVCEYGYEDSAQTYGCVSGVVQSAFAFGSFIGPTIGGLCAEWIGFAWTAAIIALLNIIFVSFCDNFRVK</sequence>
<dbReference type="InterPro" id="IPR020846">
    <property type="entry name" value="MFS_dom"/>
</dbReference>
<keyword evidence="5" id="KW-0532">Neurotransmitter transport</keyword>
<feature type="transmembrane region" description="Helical" evidence="8">
    <location>
        <begin position="34"/>
        <end position="56"/>
    </location>
</feature>
<feature type="transmembrane region" description="Helical" evidence="8">
    <location>
        <begin position="193"/>
        <end position="215"/>
    </location>
</feature>
<feature type="transmembrane region" description="Helical" evidence="8">
    <location>
        <begin position="93"/>
        <end position="112"/>
    </location>
</feature>
<dbReference type="InterPro" id="IPR011701">
    <property type="entry name" value="MFS"/>
</dbReference>
<feature type="transmembrane region" description="Helical" evidence="8">
    <location>
        <begin position="363"/>
        <end position="384"/>
    </location>
</feature>
<gene>
    <name evidence="10" type="ORF">TCLT_LOCUS6043</name>
</gene>
<dbReference type="InterPro" id="IPR036259">
    <property type="entry name" value="MFS_trans_sf"/>
</dbReference>
<comment type="subcellular location">
    <subcellularLocation>
        <location evidence="1">Membrane</location>
        <topology evidence="1">Multi-pass membrane protein</topology>
    </subcellularLocation>
</comment>
<name>A0A0N5CZW4_THECL</name>
<evidence type="ECO:0000313" key="12">
    <source>
        <dbReference type="WBParaSite" id="TCLT_0000605401-mRNA-1"/>
    </source>
</evidence>
<dbReference type="PANTHER" id="PTHR23506:SF26">
    <property type="entry name" value="MFS-TYPE TRANSPORTER SLC18B1"/>
    <property type="match status" value="1"/>
</dbReference>
<dbReference type="GO" id="GO:0022857">
    <property type="term" value="F:transmembrane transporter activity"/>
    <property type="evidence" value="ECO:0007669"/>
    <property type="project" value="InterPro"/>
</dbReference>
<dbReference type="Pfam" id="PF07690">
    <property type="entry name" value="MFS_1"/>
    <property type="match status" value="1"/>
</dbReference>
<keyword evidence="6 8" id="KW-1133">Transmembrane helix</keyword>
<evidence type="ECO:0000256" key="2">
    <source>
        <dbReference type="ARBA" id="ARBA00006829"/>
    </source>
</evidence>
<keyword evidence="3" id="KW-0813">Transport</keyword>
<organism evidence="12">
    <name type="scientific">Thelazia callipaeda</name>
    <name type="common">Oriental eyeworm</name>
    <name type="synonym">Parasitic nematode</name>
    <dbReference type="NCBI Taxonomy" id="103827"/>
    <lineage>
        <taxon>Eukaryota</taxon>
        <taxon>Metazoa</taxon>
        <taxon>Ecdysozoa</taxon>
        <taxon>Nematoda</taxon>
        <taxon>Chromadorea</taxon>
        <taxon>Rhabditida</taxon>
        <taxon>Spirurina</taxon>
        <taxon>Spiruromorpha</taxon>
        <taxon>Thelazioidea</taxon>
        <taxon>Thelaziidae</taxon>
        <taxon>Thelazia</taxon>
    </lineage>
</organism>
<keyword evidence="4 8" id="KW-0812">Transmembrane</keyword>
<evidence type="ECO:0000256" key="4">
    <source>
        <dbReference type="ARBA" id="ARBA00022692"/>
    </source>
</evidence>
<dbReference type="EMBL" id="UYYF01004384">
    <property type="protein sequence ID" value="VDN03359.1"/>
    <property type="molecule type" value="Genomic_DNA"/>
</dbReference>
<feature type="transmembrane region" description="Helical" evidence="8">
    <location>
        <begin position="68"/>
        <end position="87"/>
    </location>
</feature>
<feature type="transmembrane region" description="Helical" evidence="8">
    <location>
        <begin position="334"/>
        <end position="357"/>
    </location>
</feature>
<dbReference type="Gene3D" id="1.20.1250.20">
    <property type="entry name" value="MFS general substrate transporter like domains"/>
    <property type="match status" value="2"/>
</dbReference>
<dbReference type="WBParaSite" id="TCLT_0000605401-mRNA-1">
    <property type="protein sequence ID" value="TCLT_0000605401-mRNA-1"/>
    <property type="gene ID" value="TCLT_0000605401"/>
</dbReference>
<dbReference type="InterPro" id="IPR001958">
    <property type="entry name" value="Tet-R_TetA/multi-R_MdtG-like"/>
</dbReference>